<keyword evidence="2" id="KW-0560">Oxidoreductase</keyword>
<evidence type="ECO:0000313" key="4">
    <source>
        <dbReference type="Proteomes" id="UP000016936"/>
    </source>
</evidence>
<accession>M2SXQ4</accession>
<dbReference type="PANTHER" id="PTHR43008:SF8">
    <property type="entry name" value="BENZIL REDUCTASE ((S)-BENZOIN FORMING) IRC24"/>
    <property type="match status" value="1"/>
</dbReference>
<reference evidence="4" key="2">
    <citation type="journal article" date="2013" name="PLoS Genet.">
        <title>Comparative genome structure, secondary metabolite, and effector coding capacity across Cochliobolus pathogens.</title>
        <authorList>
            <person name="Condon B.J."/>
            <person name="Leng Y."/>
            <person name="Wu D."/>
            <person name="Bushley K.E."/>
            <person name="Ohm R.A."/>
            <person name="Otillar R."/>
            <person name="Martin J."/>
            <person name="Schackwitz W."/>
            <person name="Grimwood J."/>
            <person name="MohdZainudin N."/>
            <person name="Xue C."/>
            <person name="Wang R."/>
            <person name="Manning V.A."/>
            <person name="Dhillon B."/>
            <person name="Tu Z.J."/>
            <person name="Steffenson B.J."/>
            <person name="Salamov A."/>
            <person name="Sun H."/>
            <person name="Lowry S."/>
            <person name="LaButti K."/>
            <person name="Han J."/>
            <person name="Copeland A."/>
            <person name="Lindquist E."/>
            <person name="Barry K."/>
            <person name="Schmutz J."/>
            <person name="Baker S.E."/>
            <person name="Ciuffetti L.M."/>
            <person name="Grigoriev I.V."/>
            <person name="Zhong S."/>
            <person name="Turgeon B.G."/>
        </authorList>
    </citation>
    <scope>NUCLEOTIDE SEQUENCE [LARGE SCALE GENOMIC DNA]</scope>
    <source>
        <strain evidence="4">C5 / ATCC 48332 / race O</strain>
    </source>
</reference>
<dbReference type="GO" id="GO:0050664">
    <property type="term" value="F:oxidoreductase activity, acting on NAD(P)H, oxygen as acceptor"/>
    <property type="evidence" value="ECO:0007669"/>
    <property type="project" value="TreeGrafter"/>
</dbReference>
<dbReference type="OrthoDB" id="9876299at2759"/>
<name>M2SXQ4_COCH5</name>
<protein>
    <submittedName>
        <fullName evidence="3">Uncharacterized protein</fullName>
    </submittedName>
</protein>
<dbReference type="PANTHER" id="PTHR43008">
    <property type="entry name" value="BENZIL REDUCTASE"/>
    <property type="match status" value="1"/>
</dbReference>
<dbReference type="GO" id="GO:0016616">
    <property type="term" value="F:oxidoreductase activity, acting on the CH-OH group of donors, NAD or NADP as acceptor"/>
    <property type="evidence" value="ECO:0007669"/>
    <property type="project" value="UniProtKB-ARBA"/>
</dbReference>
<dbReference type="HOGENOM" id="CLU_010194_9_1_1"/>
<keyword evidence="4" id="KW-1185">Reference proteome</keyword>
<dbReference type="InterPro" id="IPR002347">
    <property type="entry name" value="SDR_fam"/>
</dbReference>
<comment type="similarity">
    <text evidence="1">Belongs to the short-chain dehydrogenases/reductases (SDR) family.</text>
</comment>
<dbReference type="AlphaFoldDB" id="M2SXQ4"/>
<reference evidence="3 4" key="1">
    <citation type="journal article" date="2012" name="PLoS Pathog.">
        <title>Diverse lifestyles and strategies of plant pathogenesis encoded in the genomes of eighteen Dothideomycetes fungi.</title>
        <authorList>
            <person name="Ohm R.A."/>
            <person name="Feau N."/>
            <person name="Henrissat B."/>
            <person name="Schoch C.L."/>
            <person name="Horwitz B.A."/>
            <person name="Barry K.W."/>
            <person name="Condon B.J."/>
            <person name="Copeland A.C."/>
            <person name="Dhillon B."/>
            <person name="Glaser F."/>
            <person name="Hesse C.N."/>
            <person name="Kosti I."/>
            <person name="LaButti K."/>
            <person name="Lindquist E.A."/>
            <person name="Lucas S."/>
            <person name="Salamov A.A."/>
            <person name="Bradshaw R.E."/>
            <person name="Ciuffetti L."/>
            <person name="Hamelin R.C."/>
            <person name="Kema G.H.J."/>
            <person name="Lawrence C."/>
            <person name="Scott J.A."/>
            <person name="Spatafora J.W."/>
            <person name="Turgeon B.G."/>
            <person name="de Wit P.J.G.M."/>
            <person name="Zhong S."/>
            <person name="Goodwin S.B."/>
            <person name="Grigoriev I.V."/>
        </authorList>
    </citation>
    <scope>NUCLEOTIDE SEQUENCE [LARGE SCALE GENOMIC DNA]</scope>
    <source>
        <strain evidence="4">C5 / ATCC 48332 / race O</strain>
    </source>
</reference>
<organism evidence="3 4">
    <name type="scientific">Cochliobolus heterostrophus (strain C5 / ATCC 48332 / race O)</name>
    <name type="common">Southern corn leaf blight fungus</name>
    <name type="synonym">Bipolaris maydis</name>
    <dbReference type="NCBI Taxonomy" id="701091"/>
    <lineage>
        <taxon>Eukaryota</taxon>
        <taxon>Fungi</taxon>
        <taxon>Dikarya</taxon>
        <taxon>Ascomycota</taxon>
        <taxon>Pezizomycotina</taxon>
        <taxon>Dothideomycetes</taxon>
        <taxon>Pleosporomycetidae</taxon>
        <taxon>Pleosporales</taxon>
        <taxon>Pleosporineae</taxon>
        <taxon>Pleosporaceae</taxon>
        <taxon>Bipolaris</taxon>
    </lineage>
</organism>
<evidence type="ECO:0000256" key="1">
    <source>
        <dbReference type="ARBA" id="ARBA00006484"/>
    </source>
</evidence>
<proteinExistence type="inferred from homology"/>
<dbReference type="Pfam" id="PF00106">
    <property type="entry name" value="adh_short"/>
    <property type="match status" value="1"/>
</dbReference>
<evidence type="ECO:0000313" key="3">
    <source>
        <dbReference type="EMBL" id="EMD90175.1"/>
    </source>
</evidence>
<dbReference type="eggNOG" id="ENOG502SVC9">
    <property type="taxonomic scope" value="Eukaryota"/>
</dbReference>
<sequence length="230" mass="24907">MAAASSATVTLITRPNLVSIGRSFLEAIVARPNNIVIACVRDPSSNISQRLLSLPKGKGSQVKLVKLDSAVDNDPASAIELLRSDGVEYIDRVIANAGIGDVNKPPLDIDFNDIKRHMQVNFYGVFALVKAAVPLLQQAKDPKGPKMIFVGSGVASFAKSREFAGPWFCYGVTKTAVDYTASQLHLENKWLTSVALSPGWVRTSCSTRPLSPFRHPVDPQCFLMVSPLKV</sequence>
<dbReference type="EMBL" id="KB445578">
    <property type="protein sequence ID" value="EMD90175.1"/>
    <property type="molecule type" value="Genomic_DNA"/>
</dbReference>
<dbReference type="OMA" id="EFAGPWF"/>
<dbReference type="InterPro" id="IPR036291">
    <property type="entry name" value="NAD(P)-bd_dom_sf"/>
</dbReference>
<gene>
    <name evidence="3" type="ORF">COCHEDRAFT_1107081</name>
</gene>
<evidence type="ECO:0000256" key="2">
    <source>
        <dbReference type="ARBA" id="ARBA00023002"/>
    </source>
</evidence>
<dbReference type="Proteomes" id="UP000016936">
    <property type="component" value="Unassembled WGS sequence"/>
</dbReference>
<dbReference type="Gene3D" id="3.40.50.720">
    <property type="entry name" value="NAD(P)-binding Rossmann-like Domain"/>
    <property type="match status" value="1"/>
</dbReference>
<dbReference type="SUPFAM" id="SSF51735">
    <property type="entry name" value="NAD(P)-binding Rossmann-fold domains"/>
    <property type="match status" value="1"/>
</dbReference>